<dbReference type="SMART" id="SM00387">
    <property type="entry name" value="HATPase_c"/>
    <property type="match status" value="1"/>
</dbReference>
<comment type="caution">
    <text evidence="15">The sequence shown here is derived from an EMBL/GenBank/DDBJ whole genome shotgun (WGS) entry which is preliminary data.</text>
</comment>
<keyword evidence="10" id="KW-0902">Two-component regulatory system</keyword>
<dbReference type="RefSeq" id="WP_152772110.1">
    <property type="nucleotide sequence ID" value="NZ_VJZC01000091.1"/>
</dbReference>
<evidence type="ECO:0000256" key="3">
    <source>
        <dbReference type="ARBA" id="ARBA00004236"/>
    </source>
</evidence>
<reference evidence="15 16" key="1">
    <citation type="submission" date="2019-07" db="EMBL/GenBank/DDBJ databases">
        <title>New species of Amycolatopsis and Streptomyces.</title>
        <authorList>
            <person name="Duangmal K."/>
            <person name="Teo W.F.A."/>
            <person name="Lipun K."/>
        </authorList>
    </citation>
    <scope>NUCLEOTIDE SEQUENCE [LARGE SCALE GENOMIC DNA]</scope>
    <source>
        <strain evidence="15 16">NBRC 106415</strain>
    </source>
</reference>
<evidence type="ECO:0000256" key="11">
    <source>
        <dbReference type="ARBA" id="ARBA00023136"/>
    </source>
</evidence>
<dbReference type="SUPFAM" id="SSF55874">
    <property type="entry name" value="ATPase domain of HSP90 chaperone/DNA topoisomerase II/histidine kinase"/>
    <property type="match status" value="1"/>
</dbReference>
<dbReference type="GO" id="GO:0005886">
    <property type="term" value="C:plasma membrane"/>
    <property type="evidence" value="ECO:0007669"/>
    <property type="project" value="UniProtKB-SubCell"/>
</dbReference>
<dbReference type="InterPro" id="IPR050428">
    <property type="entry name" value="TCS_sensor_his_kinase"/>
</dbReference>
<dbReference type="FunFam" id="3.30.565.10:FF:000006">
    <property type="entry name" value="Sensor histidine kinase WalK"/>
    <property type="match status" value="1"/>
</dbReference>
<dbReference type="GO" id="GO:0000155">
    <property type="term" value="F:phosphorelay sensor kinase activity"/>
    <property type="evidence" value="ECO:0007669"/>
    <property type="project" value="InterPro"/>
</dbReference>
<evidence type="ECO:0000313" key="16">
    <source>
        <dbReference type="Proteomes" id="UP000400924"/>
    </source>
</evidence>
<dbReference type="CDD" id="cd00082">
    <property type="entry name" value="HisKA"/>
    <property type="match status" value="1"/>
</dbReference>
<evidence type="ECO:0000256" key="5">
    <source>
        <dbReference type="ARBA" id="ARBA00022553"/>
    </source>
</evidence>
<dbReference type="InterPro" id="IPR003661">
    <property type="entry name" value="HisK_dim/P_dom"/>
</dbReference>
<comment type="catalytic activity">
    <reaction evidence="1">
        <text>ATP + protein L-histidine = ADP + protein N-phospho-L-histidine.</text>
        <dbReference type="EC" id="2.7.13.3"/>
    </reaction>
</comment>
<name>A0A5N8XGJ4_9ACTN</name>
<dbReference type="InterPro" id="IPR036097">
    <property type="entry name" value="HisK_dim/P_sf"/>
</dbReference>
<dbReference type="EMBL" id="VJZC01000091">
    <property type="protein sequence ID" value="MPY58569.1"/>
    <property type="molecule type" value="Genomic_DNA"/>
</dbReference>
<evidence type="ECO:0000259" key="13">
    <source>
        <dbReference type="PROSITE" id="PS50109"/>
    </source>
</evidence>
<evidence type="ECO:0000256" key="6">
    <source>
        <dbReference type="ARBA" id="ARBA00022679"/>
    </source>
</evidence>
<dbReference type="AlphaFoldDB" id="A0A5N8XGJ4"/>
<dbReference type="Gene3D" id="3.30.565.10">
    <property type="entry name" value="Histidine kinase-like ATPase, C-terminal domain"/>
    <property type="match status" value="1"/>
</dbReference>
<evidence type="ECO:0000256" key="8">
    <source>
        <dbReference type="ARBA" id="ARBA00022777"/>
    </source>
</evidence>
<dbReference type="PROSITE" id="PS50109">
    <property type="entry name" value="HIS_KIN"/>
    <property type="match status" value="1"/>
</dbReference>
<evidence type="ECO:0000256" key="7">
    <source>
        <dbReference type="ARBA" id="ARBA00022692"/>
    </source>
</evidence>
<evidence type="ECO:0000256" key="10">
    <source>
        <dbReference type="ARBA" id="ARBA00023012"/>
    </source>
</evidence>
<evidence type="ECO:0000259" key="14">
    <source>
        <dbReference type="PROSITE" id="PS50885"/>
    </source>
</evidence>
<dbReference type="PANTHER" id="PTHR45436">
    <property type="entry name" value="SENSOR HISTIDINE KINASE YKOH"/>
    <property type="match status" value="1"/>
</dbReference>
<keyword evidence="9 12" id="KW-1133">Transmembrane helix</keyword>
<dbReference type="Proteomes" id="UP000400924">
    <property type="component" value="Unassembled WGS sequence"/>
</dbReference>
<dbReference type="Gene3D" id="1.10.287.130">
    <property type="match status" value="1"/>
</dbReference>
<evidence type="ECO:0000256" key="1">
    <source>
        <dbReference type="ARBA" id="ARBA00000085"/>
    </source>
</evidence>
<dbReference type="OrthoDB" id="9786919at2"/>
<dbReference type="FunFam" id="1.10.287.130:FF:000001">
    <property type="entry name" value="Two-component sensor histidine kinase"/>
    <property type="match status" value="1"/>
</dbReference>
<protein>
    <recommendedName>
        <fullName evidence="4">histidine kinase</fullName>
        <ecNumber evidence="4">2.7.13.3</ecNumber>
    </recommendedName>
</protein>
<evidence type="ECO:0000256" key="2">
    <source>
        <dbReference type="ARBA" id="ARBA00001968"/>
    </source>
</evidence>
<dbReference type="CDD" id="cd00075">
    <property type="entry name" value="HATPase"/>
    <property type="match status" value="1"/>
</dbReference>
<evidence type="ECO:0000256" key="9">
    <source>
        <dbReference type="ARBA" id="ARBA00022989"/>
    </source>
</evidence>
<keyword evidence="11 12" id="KW-0472">Membrane</keyword>
<feature type="transmembrane region" description="Helical" evidence="12">
    <location>
        <begin position="26"/>
        <end position="48"/>
    </location>
</feature>
<comment type="subcellular location">
    <subcellularLocation>
        <location evidence="3">Cell membrane</location>
    </subcellularLocation>
</comment>
<feature type="domain" description="HAMP" evidence="14">
    <location>
        <begin position="200"/>
        <end position="262"/>
    </location>
</feature>
<keyword evidence="5" id="KW-0597">Phosphoprotein</keyword>
<dbReference type="SUPFAM" id="SSF47384">
    <property type="entry name" value="Homodimeric domain of signal transducing histidine kinase"/>
    <property type="match status" value="1"/>
</dbReference>
<gene>
    <name evidence="15" type="ORF">FNH08_15750</name>
</gene>
<sequence length="494" mass="52141">MRSEPRKTEKGKPQARTRGRSLRARLVLFFSVTLAVVCAAMTLTTVYVQRVYLLGDLDQRVTDAAERSQGGLQRRTGGASDLGFLNERGQPAGTLAARFDDDGAVLAAEVVTEDGHQQVLTATQRAALDGITADGSLHTRAVPGLGTYRTTAIGGDGVPVLAGLPMDNVQRVINGLVVAETVIAAVGLTAAAGVSAVVVRRRLRPLGRVAATAAEVSRTPLNRGEVTGLTRLPPSDTAPGTEVGRVGIALNHLIDHVESSLAERQRTEERMRRFLADASHELRTPLASIAGYAELMDRGAGTIEPALAWRRVSAQSARMTGLVEDLLLLARLDEGRPLESAEVNVATLVAEAVWDAQAAGSGHDWQLTLCLDIPASVIGDASRLHQVVANLLANARAHTPEGTKITVTVETTDTHCVIRVRDNGPGIPPGLLPTVFERFTRADASRSRTLGSEGGAGLGLAIATAITQAHGGRIDVESEPGRTEFSITLPTATR</sequence>
<dbReference type="PANTHER" id="PTHR45436:SF5">
    <property type="entry name" value="SENSOR HISTIDINE KINASE TRCS"/>
    <property type="match status" value="1"/>
</dbReference>
<dbReference type="InterPro" id="IPR004358">
    <property type="entry name" value="Sig_transdc_His_kin-like_C"/>
</dbReference>
<dbReference type="InterPro" id="IPR003594">
    <property type="entry name" value="HATPase_dom"/>
</dbReference>
<keyword evidence="7 12" id="KW-0812">Transmembrane</keyword>
<keyword evidence="6" id="KW-0808">Transferase</keyword>
<dbReference type="Pfam" id="PF00512">
    <property type="entry name" value="HisKA"/>
    <property type="match status" value="1"/>
</dbReference>
<keyword evidence="8" id="KW-0418">Kinase</keyword>
<dbReference type="InterPro" id="IPR036890">
    <property type="entry name" value="HATPase_C_sf"/>
</dbReference>
<evidence type="ECO:0000313" key="15">
    <source>
        <dbReference type="EMBL" id="MPY58569.1"/>
    </source>
</evidence>
<organism evidence="15 16">
    <name type="scientific">Streptomyces spongiae</name>
    <dbReference type="NCBI Taxonomy" id="565072"/>
    <lineage>
        <taxon>Bacteria</taxon>
        <taxon>Bacillati</taxon>
        <taxon>Actinomycetota</taxon>
        <taxon>Actinomycetes</taxon>
        <taxon>Kitasatosporales</taxon>
        <taxon>Streptomycetaceae</taxon>
        <taxon>Streptomyces</taxon>
    </lineage>
</organism>
<dbReference type="EC" id="2.7.13.3" evidence="4"/>
<comment type="cofactor">
    <cofactor evidence="2">
        <name>a divalent metal cation</name>
        <dbReference type="ChEBI" id="CHEBI:60240"/>
    </cofactor>
</comment>
<dbReference type="PRINTS" id="PR00344">
    <property type="entry name" value="BCTRLSENSOR"/>
</dbReference>
<evidence type="ECO:0000256" key="12">
    <source>
        <dbReference type="SAM" id="Phobius"/>
    </source>
</evidence>
<feature type="domain" description="Histidine kinase" evidence="13">
    <location>
        <begin position="277"/>
        <end position="493"/>
    </location>
</feature>
<dbReference type="SMART" id="SM00388">
    <property type="entry name" value="HisKA"/>
    <property type="match status" value="1"/>
</dbReference>
<dbReference type="GO" id="GO:0005509">
    <property type="term" value="F:calcium ion binding"/>
    <property type="evidence" value="ECO:0007669"/>
    <property type="project" value="UniProtKB-ARBA"/>
</dbReference>
<dbReference type="InterPro" id="IPR003660">
    <property type="entry name" value="HAMP_dom"/>
</dbReference>
<keyword evidence="16" id="KW-1185">Reference proteome</keyword>
<accession>A0A5N8XGJ4</accession>
<evidence type="ECO:0000256" key="4">
    <source>
        <dbReference type="ARBA" id="ARBA00012438"/>
    </source>
</evidence>
<proteinExistence type="predicted"/>
<dbReference type="SMART" id="SM00304">
    <property type="entry name" value="HAMP"/>
    <property type="match status" value="1"/>
</dbReference>
<dbReference type="PROSITE" id="PS50885">
    <property type="entry name" value="HAMP"/>
    <property type="match status" value="1"/>
</dbReference>
<dbReference type="Pfam" id="PF02518">
    <property type="entry name" value="HATPase_c"/>
    <property type="match status" value="1"/>
</dbReference>
<dbReference type="InterPro" id="IPR005467">
    <property type="entry name" value="His_kinase_dom"/>
</dbReference>